<dbReference type="SUPFAM" id="SSF52283">
    <property type="entry name" value="Formate/glycerate dehydrogenase catalytic domain-like"/>
    <property type="match status" value="1"/>
</dbReference>
<proteinExistence type="predicted"/>
<keyword evidence="5" id="KW-1185">Reference proteome</keyword>
<dbReference type="InterPro" id="IPR036291">
    <property type="entry name" value="NAD(P)-bd_dom_sf"/>
</dbReference>
<dbReference type="GO" id="GO:0016491">
    <property type="term" value="F:oxidoreductase activity"/>
    <property type="evidence" value="ECO:0007669"/>
    <property type="project" value="UniProtKB-KW"/>
</dbReference>
<reference evidence="4" key="1">
    <citation type="journal article" date="2014" name="Int. J. Syst. Evol. Microbiol.">
        <title>Complete genome sequence of Corynebacterium casei LMG S-19264T (=DSM 44701T), isolated from a smear-ripened cheese.</title>
        <authorList>
            <consortium name="US DOE Joint Genome Institute (JGI-PGF)"/>
            <person name="Walter F."/>
            <person name="Albersmeier A."/>
            <person name="Kalinowski J."/>
            <person name="Ruckert C."/>
        </authorList>
    </citation>
    <scope>NUCLEOTIDE SEQUENCE</scope>
    <source>
        <strain evidence="4">KCTC 42097</strain>
    </source>
</reference>
<dbReference type="GO" id="GO:0051287">
    <property type="term" value="F:NAD binding"/>
    <property type="evidence" value="ECO:0007669"/>
    <property type="project" value="InterPro"/>
</dbReference>
<dbReference type="CDD" id="cd12164">
    <property type="entry name" value="GDH_like_2"/>
    <property type="match status" value="1"/>
</dbReference>
<keyword evidence="1" id="KW-0560">Oxidoreductase</keyword>
<keyword evidence="2" id="KW-0520">NAD</keyword>
<comment type="caution">
    <text evidence="4">The sequence shown here is derived from an EMBL/GenBank/DDBJ whole genome shotgun (WGS) entry which is preliminary data.</text>
</comment>
<dbReference type="Proteomes" id="UP000641137">
    <property type="component" value="Unassembled WGS sequence"/>
</dbReference>
<dbReference type="EMBL" id="BMZO01000003">
    <property type="protein sequence ID" value="GHC67209.1"/>
    <property type="molecule type" value="Genomic_DNA"/>
</dbReference>
<gene>
    <name evidence="4" type="ORF">GCM10010136_11060</name>
</gene>
<evidence type="ECO:0000256" key="1">
    <source>
        <dbReference type="ARBA" id="ARBA00023002"/>
    </source>
</evidence>
<dbReference type="PANTHER" id="PTHR43333">
    <property type="entry name" value="2-HACID_DH_C DOMAIN-CONTAINING PROTEIN"/>
    <property type="match status" value="1"/>
</dbReference>
<dbReference type="Pfam" id="PF02826">
    <property type="entry name" value="2-Hacid_dh_C"/>
    <property type="match status" value="1"/>
</dbReference>
<dbReference type="SUPFAM" id="SSF51735">
    <property type="entry name" value="NAD(P)-binding Rossmann-fold domains"/>
    <property type="match status" value="1"/>
</dbReference>
<accession>A0A8J3DLB5</accession>
<name>A0A8J3DLB5_9HYPH</name>
<evidence type="ECO:0000313" key="4">
    <source>
        <dbReference type="EMBL" id="GHC67209.1"/>
    </source>
</evidence>
<protein>
    <submittedName>
        <fullName evidence="4">Glyoxylate/hydroxypyruvate reductase A</fullName>
    </submittedName>
</protein>
<dbReference type="AlphaFoldDB" id="A0A8J3DLB5"/>
<evidence type="ECO:0000256" key="2">
    <source>
        <dbReference type="ARBA" id="ARBA00023027"/>
    </source>
</evidence>
<dbReference type="PANTHER" id="PTHR43333:SF1">
    <property type="entry name" value="D-ISOMER SPECIFIC 2-HYDROXYACID DEHYDROGENASE NAD-BINDING DOMAIN-CONTAINING PROTEIN"/>
    <property type="match status" value="1"/>
</dbReference>
<reference evidence="4" key="2">
    <citation type="submission" date="2020-09" db="EMBL/GenBank/DDBJ databases">
        <authorList>
            <person name="Sun Q."/>
            <person name="Kim S."/>
        </authorList>
    </citation>
    <scope>NUCLEOTIDE SEQUENCE</scope>
    <source>
        <strain evidence="4">KCTC 42097</strain>
    </source>
</reference>
<dbReference type="InterPro" id="IPR006140">
    <property type="entry name" value="D-isomer_DH_NAD-bd"/>
</dbReference>
<evidence type="ECO:0000313" key="5">
    <source>
        <dbReference type="Proteomes" id="UP000641137"/>
    </source>
</evidence>
<evidence type="ECO:0000259" key="3">
    <source>
        <dbReference type="Pfam" id="PF02826"/>
    </source>
</evidence>
<dbReference type="Gene3D" id="3.40.50.720">
    <property type="entry name" value="NAD(P)-binding Rossmann-like Domain"/>
    <property type="match status" value="2"/>
</dbReference>
<sequence length="322" mass="35300">MLVREMMVMVDANKGKILLSVTGFNPKKWHGLLSPEREVVLEPAGETDPSITHAVVWYHPAGQLAKLPNLKAIFSIGAGVDHIMTDPDLPDVPIVRVVAENLTQHMVEYVVWRVLDHHRQASHYRKRQGESVWQGIEQRAAPDVTVGIMGMGTLGGAVAKALTAIGFKVNGWSRSQKTFEGVKTYSGQGELDSFLGKTDILVVLLPLTPQTRGIINYDLLSKLRKEHGGPVLINAGRGKLQSDTDILRALGDGTLREASLDVFEQEPLPASSPLWKHPKVFITPHAAAESDPNHLAPLMLAQMDKIERGETPDNIVDRSAGY</sequence>
<organism evidence="4 5">
    <name type="scientific">Limoniibacter endophyticus</name>
    <dbReference type="NCBI Taxonomy" id="1565040"/>
    <lineage>
        <taxon>Bacteria</taxon>
        <taxon>Pseudomonadati</taxon>
        <taxon>Pseudomonadota</taxon>
        <taxon>Alphaproteobacteria</taxon>
        <taxon>Hyphomicrobiales</taxon>
        <taxon>Bartonellaceae</taxon>
        <taxon>Limoniibacter</taxon>
    </lineage>
</organism>
<feature type="domain" description="D-isomer specific 2-hydroxyacid dehydrogenase NAD-binding" evidence="3">
    <location>
        <begin position="113"/>
        <end position="287"/>
    </location>
</feature>